<keyword evidence="2" id="KW-1133">Transmembrane helix</keyword>
<keyword evidence="2" id="KW-0812">Transmembrane</keyword>
<dbReference type="Gramene" id="ONK58764">
    <property type="protein sequence ID" value="ONK58764"/>
    <property type="gene ID" value="A4U43_C09F16410"/>
</dbReference>
<evidence type="ECO:0000313" key="4">
    <source>
        <dbReference type="Proteomes" id="UP000243459"/>
    </source>
</evidence>
<organism evidence="3 4">
    <name type="scientific">Asparagus officinalis</name>
    <name type="common">Garden asparagus</name>
    <dbReference type="NCBI Taxonomy" id="4686"/>
    <lineage>
        <taxon>Eukaryota</taxon>
        <taxon>Viridiplantae</taxon>
        <taxon>Streptophyta</taxon>
        <taxon>Embryophyta</taxon>
        <taxon>Tracheophyta</taxon>
        <taxon>Spermatophyta</taxon>
        <taxon>Magnoliopsida</taxon>
        <taxon>Liliopsida</taxon>
        <taxon>Asparagales</taxon>
        <taxon>Asparagaceae</taxon>
        <taxon>Asparagoideae</taxon>
        <taxon>Asparagus</taxon>
    </lineage>
</organism>
<dbReference type="PANTHER" id="PTHR37254">
    <property type="entry name" value="OS01G0100500 PROTEIN"/>
    <property type="match status" value="1"/>
</dbReference>
<dbReference type="Proteomes" id="UP000243459">
    <property type="component" value="Chromosome 9"/>
</dbReference>
<feature type="compositionally biased region" description="Basic and acidic residues" evidence="1">
    <location>
        <begin position="66"/>
        <end position="75"/>
    </location>
</feature>
<gene>
    <name evidence="3" type="ORF">A4U43_C09F16410</name>
</gene>
<reference evidence="4" key="1">
    <citation type="journal article" date="2017" name="Nat. Commun.">
        <title>The asparagus genome sheds light on the origin and evolution of a young Y chromosome.</title>
        <authorList>
            <person name="Harkess A."/>
            <person name="Zhou J."/>
            <person name="Xu C."/>
            <person name="Bowers J.E."/>
            <person name="Van der Hulst R."/>
            <person name="Ayyampalayam S."/>
            <person name="Mercati F."/>
            <person name="Riccardi P."/>
            <person name="McKain M.R."/>
            <person name="Kakrana A."/>
            <person name="Tang H."/>
            <person name="Ray J."/>
            <person name="Groenendijk J."/>
            <person name="Arikit S."/>
            <person name="Mathioni S.M."/>
            <person name="Nakano M."/>
            <person name="Shan H."/>
            <person name="Telgmann-Rauber A."/>
            <person name="Kanno A."/>
            <person name="Yue Z."/>
            <person name="Chen H."/>
            <person name="Li W."/>
            <person name="Chen Y."/>
            <person name="Xu X."/>
            <person name="Zhang Y."/>
            <person name="Luo S."/>
            <person name="Chen H."/>
            <person name="Gao J."/>
            <person name="Mao Z."/>
            <person name="Pires J.C."/>
            <person name="Luo M."/>
            <person name="Kudrna D."/>
            <person name="Wing R.A."/>
            <person name="Meyers B.C."/>
            <person name="Yi K."/>
            <person name="Kong H."/>
            <person name="Lavrijsen P."/>
            <person name="Sunseri F."/>
            <person name="Falavigna A."/>
            <person name="Ye Y."/>
            <person name="Leebens-Mack J.H."/>
            <person name="Chen G."/>
        </authorList>
    </citation>
    <scope>NUCLEOTIDE SEQUENCE [LARGE SCALE GENOMIC DNA]</scope>
    <source>
        <strain evidence="4">cv. DH0086</strain>
    </source>
</reference>
<evidence type="ECO:0000313" key="3">
    <source>
        <dbReference type="EMBL" id="ONK58764.1"/>
    </source>
</evidence>
<feature type="compositionally biased region" description="Polar residues" evidence="1">
    <location>
        <begin position="470"/>
        <end position="488"/>
    </location>
</feature>
<proteinExistence type="predicted"/>
<feature type="region of interest" description="Disordered" evidence="1">
    <location>
        <begin position="469"/>
        <end position="500"/>
    </location>
</feature>
<feature type="region of interest" description="Disordered" evidence="1">
    <location>
        <begin position="1"/>
        <end position="106"/>
    </location>
</feature>
<protein>
    <submittedName>
        <fullName evidence="3">Uncharacterized protein</fullName>
    </submittedName>
</protein>
<keyword evidence="4" id="KW-1185">Reference proteome</keyword>
<dbReference type="AlphaFoldDB" id="A0A5P1E874"/>
<dbReference type="PANTHER" id="PTHR37254:SF1">
    <property type="entry name" value="OS01G0100500 PROTEIN"/>
    <property type="match status" value="1"/>
</dbReference>
<feature type="transmembrane region" description="Helical" evidence="2">
    <location>
        <begin position="366"/>
        <end position="386"/>
    </location>
</feature>
<accession>A0A5P1E874</accession>
<name>A0A5P1E874_ASPOF</name>
<evidence type="ECO:0000256" key="2">
    <source>
        <dbReference type="SAM" id="Phobius"/>
    </source>
</evidence>
<evidence type="ECO:0000256" key="1">
    <source>
        <dbReference type="SAM" id="MobiDB-lite"/>
    </source>
</evidence>
<dbReference type="PROSITE" id="PS51257">
    <property type="entry name" value="PROKAR_LIPOPROTEIN"/>
    <property type="match status" value="1"/>
</dbReference>
<keyword evidence="2" id="KW-0472">Membrane</keyword>
<dbReference type="EMBL" id="CM007389">
    <property type="protein sequence ID" value="ONK58764.1"/>
    <property type="molecule type" value="Genomic_DNA"/>
</dbReference>
<sequence>MSGRRARPDPSATTGTLCACGPGAYAPAAPPPAPSSTPFRRRRMGRSAPGVGSPPPTFLTTVLHPLDLHQEDHPVGQRRPSGDARAPLRVAASSASSSGSPGGRREDASGFGSGWWISRLDFATPPTLAWLLYQVITRRSIEVHKVRPVNAPDLLSFVNDMEFNITTISSMSCAHLRGLDTLVLGTPGFIDYRVFPLSTYATYRCQNTSNGPTISLKCDSCQIPRRNYLISWRFVDLPNDPAMAVGFQFKLTVKDHGNDKYVSFVSGTLQSDSYADDNPRTFRGPDPNILRIHLFPQIYNNKHGLKLIQPLVHDFIPGSSFTNVSDLQASLQRPTNGLVNTTLDISYLSDYIVEINKENVMGPVGFLANAGGLYAVSFAIFLYFLLQCEARIKKLRNEDSVMRDIRRHRRAQHHWDKLRKYVSYTWGCSSMDVKDINGKQRGGCLGGMGMPKMKLSSRLDSLRLDMNAPEETSFSGKASSKASDNAGTTCGEFPGPEGKH</sequence>
<feature type="compositionally biased region" description="Low complexity" evidence="1">
    <location>
        <begin position="18"/>
        <end position="27"/>
    </location>
</feature>